<proteinExistence type="predicted"/>
<feature type="region of interest" description="Disordered" evidence="2">
    <location>
        <begin position="109"/>
        <end position="153"/>
    </location>
</feature>
<dbReference type="STRING" id="344612.A1CGB4"/>
<dbReference type="Proteomes" id="UP000006701">
    <property type="component" value="Unassembled WGS sequence"/>
</dbReference>
<dbReference type="EMBL" id="DS027053">
    <property type="protein sequence ID" value="EAW10994.1"/>
    <property type="molecule type" value="Genomic_DNA"/>
</dbReference>
<organism evidence="3 4">
    <name type="scientific">Aspergillus clavatus (strain ATCC 1007 / CBS 513.65 / DSM 816 / NCTC 3887 / NRRL 1 / QM 1276 / 107)</name>
    <dbReference type="NCBI Taxonomy" id="344612"/>
    <lineage>
        <taxon>Eukaryota</taxon>
        <taxon>Fungi</taxon>
        <taxon>Dikarya</taxon>
        <taxon>Ascomycota</taxon>
        <taxon>Pezizomycotina</taxon>
        <taxon>Eurotiomycetes</taxon>
        <taxon>Eurotiomycetidae</taxon>
        <taxon>Eurotiales</taxon>
        <taxon>Aspergillaceae</taxon>
        <taxon>Aspergillus</taxon>
        <taxon>Aspergillus subgen. Fumigati</taxon>
    </lineage>
</organism>
<feature type="compositionally biased region" description="Acidic residues" evidence="2">
    <location>
        <begin position="456"/>
        <end position="465"/>
    </location>
</feature>
<dbReference type="OMA" id="EYSVHVN"/>
<keyword evidence="1" id="KW-0175">Coiled coil</keyword>
<protein>
    <submittedName>
        <fullName evidence="3">Uncharacterized protein</fullName>
    </submittedName>
</protein>
<dbReference type="VEuPathDB" id="FungiDB:ACLA_066300"/>
<dbReference type="PANTHER" id="PTHR38701:SF1">
    <property type="entry name" value="UP-REGULATED DURING SEPTATION PROTEIN 1 DOMAIN-CONTAINING PROTEIN"/>
    <property type="match status" value="1"/>
</dbReference>
<feature type="region of interest" description="Disordered" evidence="2">
    <location>
        <begin position="317"/>
        <end position="341"/>
    </location>
</feature>
<feature type="region of interest" description="Disordered" evidence="2">
    <location>
        <begin position="196"/>
        <end position="260"/>
    </location>
</feature>
<evidence type="ECO:0000256" key="1">
    <source>
        <dbReference type="SAM" id="Coils"/>
    </source>
</evidence>
<name>A1CGB4_ASPCL</name>
<dbReference type="AlphaFoldDB" id="A1CGB4"/>
<dbReference type="GeneID" id="4704579"/>
<dbReference type="OrthoDB" id="2555519at2759"/>
<feature type="region of interest" description="Disordered" evidence="2">
    <location>
        <begin position="171"/>
        <end position="190"/>
    </location>
</feature>
<feature type="compositionally biased region" description="Basic and acidic residues" evidence="2">
    <location>
        <begin position="128"/>
        <end position="144"/>
    </location>
</feature>
<feature type="region of interest" description="Disordered" evidence="2">
    <location>
        <begin position="1"/>
        <end position="96"/>
    </location>
</feature>
<evidence type="ECO:0000313" key="4">
    <source>
        <dbReference type="Proteomes" id="UP000006701"/>
    </source>
</evidence>
<reference evidence="3 4" key="1">
    <citation type="journal article" date="2008" name="PLoS Genet.">
        <title>Genomic islands in the pathogenic filamentous fungus Aspergillus fumigatus.</title>
        <authorList>
            <person name="Fedorova N.D."/>
            <person name="Khaldi N."/>
            <person name="Joardar V.S."/>
            <person name="Maiti R."/>
            <person name="Amedeo P."/>
            <person name="Anderson M.J."/>
            <person name="Crabtree J."/>
            <person name="Silva J.C."/>
            <person name="Badger J.H."/>
            <person name="Albarraq A."/>
            <person name="Angiuoli S."/>
            <person name="Bussey H."/>
            <person name="Bowyer P."/>
            <person name="Cotty P.J."/>
            <person name="Dyer P.S."/>
            <person name="Egan A."/>
            <person name="Galens K."/>
            <person name="Fraser-Liggett C.M."/>
            <person name="Haas B.J."/>
            <person name="Inman J.M."/>
            <person name="Kent R."/>
            <person name="Lemieux S."/>
            <person name="Malavazi I."/>
            <person name="Orvis J."/>
            <person name="Roemer T."/>
            <person name="Ronning C.M."/>
            <person name="Sundaram J.P."/>
            <person name="Sutton G."/>
            <person name="Turner G."/>
            <person name="Venter J.C."/>
            <person name="White O.R."/>
            <person name="Whitty B.R."/>
            <person name="Youngman P."/>
            <person name="Wolfe K.H."/>
            <person name="Goldman G.H."/>
            <person name="Wortman J.R."/>
            <person name="Jiang B."/>
            <person name="Denning D.W."/>
            <person name="Nierman W.C."/>
        </authorList>
    </citation>
    <scope>NUCLEOTIDE SEQUENCE [LARGE SCALE GENOMIC DNA]</scope>
    <source>
        <strain evidence="4">ATCC 1007 / CBS 513.65 / DSM 816 / NCTC 3887 / NRRL 1</strain>
    </source>
</reference>
<evidence type="ECO:0000256" key="2">
    <source>
        <dbReference type="SAM" id="MobiDB-lite"/>
    </source>
</evidence>
<gene>
    <name evidence="3" type="ORF">ACLA_066300</name>
</gene>
<dbReference type="eggNOG" id="ENOG502SDCC">
    <property type="taxonomic scope" value="Eukaryota"/>
</dbReference>
<dbReference type="KEGG" id="act:ACLA_066300"/>
<dbReference type="PANTHER" id="PTHR38701">
    <property type="entry name" value="CHROMOSOME 8, WHOLE GENOME SHOTGUN SEQUENCE"/>
    <property type="match status" value="1"/>
</dbReference>
<feature type="coiled-coil region" evidence="1">
    <location>
        <begin position="388"/>
        <end position="415"/>
    </location>
</feature>
<keyword evidence="4" id="KW-1185">Reference proteome</keyword>
<dbReference type="RefSeq" id="XP_001272420.1">
    <property type="nucleotide sequence ID" value="XM_001272419.1"/>
</dbReference>
<evidence type="ECO:0000313" key="3">
    <source>
        <dbReference type="EMBL" id="EAW10994.1"/>
    </source>
</evidence>
<feature type="compositionally biased region" description="Polar residues" evidence="2">
    <location>
        <begin position="52"/>
        <end position="75"/>
    </location>
</feature>
<sequence length="597" mass="64230">MTSDKQSNGSLAKPFTPTLSAAFHRNTKSPLTPKLASPGGYRTPKRLVPSEHPSSTPEPDTSYLNTNITPRSGSRTSRRDGVPSPKNPPSTVQCSPQISYSHAGVAHVSNTRVLRTERSPVRANGRLEPSRPDRTKTLTAEHAHVSRPNSVCDAPSGSRMFFHAYDVRSPSSSEVDFRSKSQSKPSSPATFVYANGQQEQQSPNGEAAATAPTLKRRSIGSARPVLAAKSPALPSPRLRPAKLADSTTRTSDGVASVVGSQRDDVSEIGSHVHSSLNFPVRPPLSAMRHFKSSSVGSSASGPYLKEGLRPSPIIVSPAESQIDGNHAASESMPGLRPRIFSNGSMASIDTQASAAQSPVKSESSAPANNGVVVNARIERKILDLEISNSSLLAINRTLEREMRKQNAELRRYRRLSRSGRFSVAPSARSFSGTSLLITAEADEGASDVSSIRSPEELSDFSDEESTLDEGVVSPDALAEHDARHRATDEKRFFIDLAKHQELLADSQKINQSLKRCLEWTEDLIKEGKKALEYSVHVNDVQLGGRVLPPEELVDTGESGKGLLSSVGDTADPLLPSVDFDSSIDLSEHEMSESSLIP</sequence>
<accession>A1CGB4</accession>
<feature type="compositionally biased region" description="Polar residues" evidence="2">
    <location>
        <begin position="1"/>
        <end position="10"/>
    </location>
</feature>
<dbReference type="HOGENOM" id="CLU_012103_1_0_1"/>
<feature type="region of interest" description="Disordered" evidence="2">
    <location>
        <begin position="446"/>
        <end position="465"/>
    </location>
</feature>